<keyword evidence="5 6" id="KW-0472">Membrane</keyword>
<feature type="transmembrane region" description="Helical" evidence="6">
    <location>
        <begin position="151"/>
        <end position="171"/>
    </location>
</feature>
<dbReference type="PANTHER" id="PTHR42893">
    <property type="entry name" value="PROTEIN DETOXIFICATION 44, CHLOROPLASTIC-RELATED"/>
    <property type="match status" value="1"/>
</dbReference>
<keyword evidence="3 6" id="KW-0812">Transmembrane</keyword>
<dbReference type="OrthoDB" id="423427at2759"/>
<feature type="transmembrane region" description="Helical" evidence="6">
    <location>
        <begin position="221"/>
        <end position="239"/>
    </location>
</feature>
<comment type="subcellular location">
    <subcellularLocation>
        <location evidence="1">Membrane</location>
        <topology evidence="1">Multi-pass membrane protein</topology>
    </subcellularLocation>
</comment>
<protein>
    <recommendedName>
        <fullName evidence="9">Protein DETOXIFICATION</fullName>
    </recommendedName>
</protein>
<evidence type="ECO:0000256" key="1">
    <source>
        <dbReference type="ARBA" id="ARBA00004141"/>
    </source>
</evidence>
<dbReference type="GO" id="GO:0015297">
    <property type="term" value="F:antiporter activity"/>
    <property type="evidence" value="ECO:0007669"/>
    <property type="project" value="InterPro"/>
</dbReference>
<evidence type="ECO:0000313" key="8">
    <source>
        <dbReference type="Proteomes" id="UP000789595"/>
    </source>
</evidence>
<dbReference type="PANTHER" id="PTHR42893:SF9">
    <property type="entry name" value="PROTEIN DETOXIFICATION 46, CHLOROPLASTIC"/>
    <property type="match status" value="1"/>
</dbReference>
<dbReference type="InterPro" id="IPR002528">
    <property type="entry name" value="MATE_fam"/>
</dbReference>
<evidence type="ECO:0000256" key="4">
    <source>
        <dbReference type="ARBA" id="ARBA00022989"/>
    </source>
</evidence>
<dbReference type="AlphaFoldDB" id="A0A8J2SRD5"/>
<evidence type="ECO:0000256" key="3">
    <source>
        <dbReference type="ARBA" id="ARBA00022692"/>
    </source>
</evidence>
<name>A0A8J2SRD5_9STRA</name>
<organism evidence="7 8">
    <name type="scientific">Pelagomonas calceolata</name>
    <dbReference type="NCBI Taxonomy" id="35677"/>
    <lineage>
        <taxon>Eukaryota</taxon>
        <taxon>Sar</taxon>
        <taxon>Stramenopiles</taxon>
        <taxon>Ochrophyta</taxon>
        <taxon>Pelagophyceae</taxon>
        <taxon>Pelagomonadales</taxon>
        <taxon>Pelagomonadaceae</taxon>
        <taxon>Pelagomonas</taxon>
    </lineage>
</organism>
<feature type="transmembrane region" description="Helical" evidence="6">
    <location>
        <begin position="245"/>
        <end position="264"/>
    </location>
</feature>
<comment type="similarity">
    <text evidence="2">Belongs to the multi antimicrobial extrusion (MATE) (TC 2.A.66.1) family.</text>
</comment>
<reference evidence="7" key="1">
    <citation type="submission" date="2021-11" db="EMBL/GenBank/DDBJ databases">
        <authorList>
            <consortium name="Genoscope - CEA"/>
            <person name="William W."/>
        </authorList>
    </citation>
    <scope>NUCLEOTIDE SEQUENCE</scope>
</reference>
<proteinExistence type="inferred from homology"/>
<dbReference type="GO" id="GO:0042910">
    <property type="term" value="F:xenobiotic transmembrane transporter activity"/>
    <property type="evidence" value="ECO:0007669"/>
    <property type="project" value="InterPro"/>
</dbReference>
<feature type="transmembrane region" description="Helical" evidence="6">
    <location>
        <begin position="447"/>
        <end position="468"/>
    </location>
</feature>
<feature type="transmembrane region" description="Helical" evidence="6">
    <location>
        <begin position="333"/>
        <end position="361"/>
    </location>
</feature>
<keyword evidence="8" id="KW-1185">Reference proteome</keyword>
<feature type="transmembrane region" description="Helical" evidence="6">
    <location>
        <begin position="191"/>
        <end position="214"/>
    </location>
</feature>
<evidence type="ECO:0000313" key="7">
    <source>
        <dbReference type="EMBL" id="CAH0371549.1"/>
    </source>
</evidence>
<dbReference type="Proteomes" id="UP000789595">
    <property type="component" value="Unassembled WGS sequence"/>
</dbReference>
<keyword evidence="4 6" id="KW-1133">Transmembrane helix</keyword>
<dbReference type="EMBL" id="CAKKNE010000003">
    <property type="protein sequence ID" value="CAH0371549.1"/>
    <property type="molecule type" value="Genomic_DNA"/>
</dbReference>
<dbReference type="GO" id="GO:0016020">
    <property type="term" value="C:membrane"/>
    <property type="evidence" value="ECO:0007669"/>
    <property type="project" value="UniProtKB-SubCell"/>
</dbReference>
<dbReference type="InterPro" id="IPR044644">
    <property type="entry name" value="DinF-like"/>
</dbReference>
<feature type="transmembrane region" description="Helical" evidence="6">
    <location>
        <begin position="480"/>
        <end position="499"/>
    </location>
</feature>
<accession>A0A8J2SRD5</accession>
<evidence type="ECO:0008006" key="9">
    <source>
        <dbReference type="Google" id="ProtNLM"/>
    </source>
</evidence>
<evidence type="ECO:0000256" key="6">
    <source>
        <dbReference type="SAM" id="Phobius"/>
    </source>
</evidence>
<sequence length="515" mass="54136">MKATLLLALQGITAFQTPPPRRPPLTLNAVDAFRQRRAWSGPAYPPPRPVFERGPTRQPPPTFKECIAFTAPALAIYVAGPLMSLIDAGFVGRRSSFELAALGPAGTISDSMTTLLVFLSVATTDLVARARCGGDDDECDLDAASRAATTGLLLAGLVGVLVGGSLVIGAMPVCLSYSKSADLAKAAAPYVAVRALALPAALIASVAQAACLGLRDATTPGLSVAIAAVLNLMGDFVLVPRQGLLGAAIATAASQYAAALLLILSLKRKGVVGRACFAIKDRLKRIPTSIKRDIRPFFALGPFVFCSMMKLLLHNSSAMTAAALDATQTAAHTVVFSVAMFCFVVGDVGTSLALAYLPRFVGDGEGRRPLDTKAAQPTVRQVLRAGWCLSAVCVLASTLVVLRGSLLTSDRAVQRAIARCLPLTVLNFCFHATAVTSEGALLATRDLRFLCSWYAGLGVAVLAAHRFILARGLGLPAIWLTYFGVQFSRAVVFPVRAGMVARPAWTRRRSALAFA</sequence>
<gene>
    <name evidence="7" type="ORF">PECAL_3P14980</name>
</gene>
<feature type="transmembrane region" description="Helical" evidence="6">
    <location>
        <begin position="382"/>
        <end position="404"/>
    </location>
</feature>
<evidence type="ECO:0000256" key="5">
    <source>
        <dbReference type="ARBA" id="ARBA00023136"/>
    </source>
</evidence>
<evidence type="ECO:0000256" key="2">
    <source>
        <dbReference type="ARBA" id="ARBA00010199"/>
    </source>
</evidence>
<comment type="caution">
    <text evidence="7">The sequence shown here is derived from an EMBL/GenBank/DDBJ whole genome shotgun (WGS) entry which is preliminary data.</text>
</comment>
<dbReference type="Pfam" id="PF01554">
    <property type="entry name" value="MatE"/>
    <property type="match status" value="1"/>
</dbReference>
<feature type="transmembrane region" description="Helical" evidence="6">
    <location>
        <begin position="67"/>
        <end position="86"/>
    </location>
</feature>